<dbReference type="InterPro" id="IPR013783">
    <property type="entry name" value="Ig-like_fold"/>
</dbReference>
<keyword evidence="6" id="KW-0732">Signal</keyword>
<dbReference type="KEGG" id="kmr:108239278"/>
<dbReference type="GO" id="GO:0006955">
    <property type="term" value="P:immune response"/>
    <property type="evidence" value="ECO:0007669"/>
    <property type="project" value="InterPro"/>
</dbReference>
<dbReference type="PROSITE" id="PS50835">
    <property type="entry name" value="IG_LIKE"/>
    <property type="match status" value="1"/>
</dbReference>
<organism evidence="8 9">
    <name type="scientific">Kryptolebias marmoratus</name>
    <name type="common">Mangrove killifish</name>
    <name type="synonym">Rivulus marmoratus</name>
    <dbReference type="NCBI Taxonomy" id="37003"/>
    <lineage>
        <taxon>Eukaryota</taxon>
        <taxon>Metazoa</taxon>
        <taxon>Chordata</taxon>
        <taxon>Craniata</taxon>
        <taxon>Vertebrata</taxon>
        <taxon>Euteleostomi</taxon>
        <taxon>Actinopterygii</taxon>
        <taxon>Neopterygii</taxon>
        <taxon>Teleostei</taxon>
        <taxon>Neoteleostei</taxon>
        <taxon>Acanthomorphata</taxon>
        <taxon>Ovalentaria</taxon>
        <taxon>Atherinomorphae</taxon>
        <taxon>Cyprinodontiformes</taxon>
        <taxon>Rivulidae</taxon>
        <taxon>Kryptolebias</taxon>
    </lineage>
</organism>
<keyword evidence="5" id="KW-0472">Membrane</keyword>
<keyword evidence="2 5" id="KW-0812">Transmembrane</keyword>
<evidence type="ECO:0000313" key="8">
    <source>
        <dbReference type="Ensembl" id="ENSKMAP00000027946.1"/>
    </source>
</evidence>
<dbReference type="SUPFAM" id="SSF54452">
    <property type="entry name" value="MHC antigen-recognition domain"/>
    <property type="match status" value="1"/>
</dbReference>
<evidence type="ECO:0000256" key="4">
    <source>
        <dbReference type="ARBA" id="ARBA00023180"/>
    </source>
</evidence>
<feature type="transmembrane region" description="Helical" evidence="5">
    <location>
        <begin position="216"/>
        <end position="237"/>
    </location>
</feature>
<dbReference type="InterPro" id="IPR014745">
    <property type="entry name" value="MHC_II_a/b_N"/>
</dbReference>
<feature type="domain" description="Ig-like" evidence="7">
    <location>
        <begin position="113"/>
        <end position="193"/>
    </location>
</feature>
<dbReference type="AlphaFoldDB" id="A0A3Q3BEZ3"/>
<dbReference type="InterPro" id="IPR050160">
    <property type="entry name" value="MHC/Immunoglobulin"/>
</dbReference>
<name>A0A3Q3BEZ3_KRYMA</name>
<evidence type="ECO:0000256" key="1">
    <source>
        <dbReference type="ARBA" id="ARBA00004479"/>
    </source>
</evidence>
<feature type="signal peptide" evidence="6">
    <location>
        <begin position="1"/>
        <end position="20"/>
    </location>
</feature>
<dbReference type="GO" id="GO:0019882">
    <property type="term" value="P:antigen processing and presentation"/>
    <property type="evidence" value="ECO:0007669"/>
    <property type="project" value="InterPro"/>
</dbReference>
<evidence type="ECO:0000256" key="3">
    <source>
        <dbReference type="ARBA" id="ARBA00022989"/>
    </source>
</evidence>
<dbReference type="PANTHER" id="PTHR19944:SF99">
    <property type="entry name" value="HLA CLASS II HISTOCOMPATIBILITY ANTIGEN, DRB1 BETA CHAIN"/>
    <property type="match status" value="1"/>
</dbReference>
<keyword evidence="4" id="KW-0325">Glycoprotein</keyword>
<dbReference type="GeneID" id="108239278"/>
<dbReference type="OMA" id="YKKKCAV"/>
<dbReference type="Gene3D" id="2.60.40.10">
    <property type="entry name" value="Immunoglobulins"/>
    <property type="match status" value="1"/>
</dbReference>
<dbReference type="Pfam" id="PF07654">
    <property type="entry name" value="C1-set"/>
    <property type="match status" value="1"/>
</dbReference>
<dbReference type="Ensembl" id="ENSKMAT00000028299.1">
    <property type="protein sequence ID" value="ENSKMAP00000027946.1"/>
    <property type="gene ID" value="ENSKMAG00000020729.1"/>
</dbReference>
<comment type="subcellular location">
    <subcellularLocation>
        <location evidence="1">Membrane</location>
        <topology evidence="1">Single-pass type I membrane protein</topology>
    </subcellularLocation>
</comment>
<dbReference type="Proteomes" id="UP000264800">
    <property type="component" value="Unplaced"/>
</dbReference>
<dbReference type="InterPro" id="IPR003597">
    <property type="entry name" value="Ig_C1-set"/>
</dbReference>
<dbReference type="InterPro" id="IPR036179">
    <property type="entry name" value="Ig-like_dom_sf"/>
</dbReference>
<keyword evidence="3 5" id="KW-1133">Transmembrane helix</keyword>
<evidence type="ECO:0000259" key="7">
    <source>
        <dbReference type="PROSITE" id="PS50835"/>
    </source>
</evidence>
<dbReference type="GO" id="GO:0042613">
    <property type="term" value="C:MHC class II protein complex"/>
    <property type="evidence" value="ECO:0007669"/>
    <property type="project" value="InterPro"/>
</dbReference>
<reference evidence="8" key="1">
    <citation type="submission" date="2025-08" db="UniProtKB">
        <authorList>
            <consortium name="Ensembl"/>
        </authorList>
    </citation>
    <scope>IDENTIFICATION</scope>
</reference>
<dbReference type="Gene3D" id="3.10.320.10">
    <property type="entry name" value="Class II Histocompatibility Antigen, M Beta Chain, Chain B, domain 1"/>
    <property type="match status" value="1"/>
</dbReference>
<reference evidence="8" key="2">
    <citation type="submission" date="2025-09" db="UniProtKB">
        <authorList>
            <consortium name="Ensembl"/>
        </authorList>
    </citation>
    <scope>IDENTIFICATION</scope>
</reference>
<evidence type="ECO:0000256" key="2">
    <source>
        <dbReference type="ARBA" id="ARBA00022692"/>
    </source>
</evidence>
<keyword evidence="9" id="KW-1185">Reference proteome</keyword>
<proteinExistence type="predicted"/>
<dbReference type="PANTHER" id="PTHR19944">
    <property type="entry name" value="MHC CLASS II-RELATED"/>
    <property type="match status" value="1"/>
</dbReference>
<dbReference type="SMART" id="SM00407">
    <property type="entry name" value="IGc1"/>
    <property type="match status" value="1"/>
</dbReference>
<dbReference type="RefSeq" id="XP_017277367.1">
    <property type="nucleotide sequence ID" value="XM_017421878.3"/>
</dbReference>
<dbReference type="STRING" id="37003.ENSKMAP00000027946"/>
<sequence length="271" mass="31025">MFAHNFVLSLVFFLISPVFSDQDYYHVSACCTYRGPHFEAIEYIIKLTFNNYIRMEYNSTRGYWIGFTPLAIDEAAKRKSDPNDKWQRKIEKKLVCENNIKYIQSLGNLTAAPTIKLKSAKQPDGGHPAILVCSAYNFYPKQIRLTWLRNREEVSQEVIYEDVTSDGDLYYQIHSHLEYTPTWGEKITCKVEHVSLFEPILVNWDGSFSVGKYICIGAAVFVLSLGLIILTSGFIYYKIKKKRPQWAVVSAMAVLPGSEDSSSPETNLNDK</sequence>
<dbReference type="GeneTree" id="ENSGT00950000183127"/>
<dbReference type="OrthoDB" id="9940220at2759"/>
<protein>
    <submittedName>
        <fullName evidence="8">H-2 class II histocompatibility antigen, E-S beta chain-like</fullName>
    </submittedName>
</protein>
<evidence type="ECO:0000256" key="5">
    <source>
        <dbReference type="SAM" id="Phobius"/>
    </source>
</evidence>
<evidence type="ECO:0000313" key="9">
    <source>
        <dbReference type="Proteomes" id="UP000264800"/>
    </source>
</evidence>
<dbReference type="InterPro" id="IPR011162">
    <property type="entry name" value="MHC_I/II-like_Ag-recog"/>
</dbReference>
<dbReference type="SUPFAM" id="SSF48726">
    <property type="entry name" value="Immunoglobulin"/>
    <property type="match status" value="1"/>
</dbReference>
<dbReference type="InterPro" id="IPR007110">
    <property type="entry name" value="Ig-like_dom"/>
</dbReference>
<feature type="chain" id="PRO_5018763258" evidence="6">
    <location>
        <begin position="21"/>
        <end position="271"/>
    </location>
</feature>
<evidence type="ECO:0000256" key="6">
    <source>
        <dbReference type="SAM" id="SignalP"/>
    </source>
</evidence>
<accession>A0A3Q3BEZ3</accession>